<comment type="caution">
    <text evidence="1">The sequence shown here is derived from an EMBL/GenBank/DDBJ whole genome shotgun (WGS) entry which is preliminary data.</text>
</comment>
<reference evidence="1" key="2">
    <citation type="submission" date="2020-11" db="EMBL/GenBank/DDBJ databases">
        <authorList>
            <person name="McCartney M.A."/>
            <person name="Auch B."/>
            <person name="Kono T."/>
            <person name="Mallez S."/>
            <person name="Becker A."/>
            <person name="Gohl D.M."/>
            <person name="Silverstein K.A.T."/>
            <person name="Koren S."/>
            <person name="Bechman K.B."/>
            <person name="Herman A."/>
            <person name="Abrahante J.E."/>
            <person name="Garbe J."/>
        </authorList>
    </citation>
    <scope>NUCLEOTIDE SEQUENCE</scope>
    <source>
        <strain evidence="1">Duluth1</strain>
        <tissue evidence="1">Whole animal</tissue>
    </source>
</reference>
<sequence length="68" mass="8061">MPQSKTGGLDTAVISTTTRVSQILYSYRTIPDQKRTTKVCPYLRQRWWRQCIVLRQENLREWKTSISS</sequence>
<keyword evidence="2" id="KW-1185">Reference proteome</keyword>
<gene>
    <name evidence="1" type="ORF">DPMN_169707</name>
</gene>
<organism evidence="1 2">
    <name type="scientific">Dreissena polymorpha</name>
    <name type="common">Zebra mussel</name>
    <name type="synonym">Mytilus polymorpha</name>
    <dbReference type="NCBI Taxonomy" id="45954"/>
    <lineage>
        <taxon>Eukaryota</taxon>
        <taxon>Metazoa</taxon>
        <taxon>Spiralia</taxon>
        <taxon>Lophotrochozoa</taxon>
        <taxon>Mollusca</taxon>
        <taxon>Bivalvia</taxon>
        <taxon>Autobranchia</taxon>
        <taxon>Heteroconchia</taxon>
        <taxon>Euheterodonta</taxon>
        <taxon>Imparidentia</taxon>
        <taxon>Neoheterodontei</taxon>
        <taxon>Myida</taxon>
        <taxon>Dreissenoidea</taxon>
        <taxon>Dreissenidae</taxon>
        <taxon>Dreissena</taxon>
    </lineage>
</organism>
<protein>
    <submittedName>
        <fullName evidence="1">Uncharacterized protein</fullName>
    </submittedName>
</protein>
<accession>A0A9D4DY82</accession>
<evidence type="ECO:0000313" key="2">
    <source>
        <dbReference type="Proteomes" id="UP000828390"/>
    </source>
</evidence>
<dbReference type="Proteomes" id="UP000828390">
    <property type="component" value="Unassembled WGS sequence"/>
</dbReference>
<name>A0A9D4DY82_DREPO</name>
<dbReference type="EMBL" id="JAIWYP010000009">
    <property type="protein sequence ID" value="KAH3768494.1"/>
    <property type="molecule type" value="Genomic_DNA"/>
</dbReference>
<reference evidence="1" key="1">
    <citation type="journal article" date="2019" name="bioRxiv">
        <title>The Genome of the Zebra Mussel, Dreissena polymorpha: A Resource for Invasive Species Research.</title>
        <authorList>
            <person name="McCartney M.A."/>
            <person name="Auch B."/>
            <person name="Kono T."/>
            <person name="Mallez S."/>
            <person name="Zhang Y."/>
            <person name="Obille A."/>
            <person name="Becker A."/>
            <person name="Abrahante J.E."/>
            <person name="Garbe J."/>
            <person name="Badalamenti J.P."/>
            <person name="Herman A."/>
            <person name="Mangelson H."/>
            <person name="Liachko I."/>
            <person name="Sullivan S."/>
            <person name="Sone E.D."/>
            <person name="Koren S."/>
            <person name="Silverstein K.A.T."/>
            <person name="Beckman K.B."/>
            <person name="Gohl D.M."/>
        </authorList>
    </citation>
    <scope>NUCLEOTIDE SEQUENCE</scope>
    <source>
        <strain evidence="1">Duluth1</strain>
        <tissue evidence="1">Whole animal</tissue>
    </source>
</reference>
<proteinExistence type="predicted"/>
<dbReference type="AlphaFoldDB" id="A0A9D4DY82"/>
<evidence type="ECO:0000313" key="1">
    <source>
        <dbReference type="EMBL" id="KAH3768494.1"/>
    </source>
</evidence>